<organism evidence="1 2">
    <name type="scientific">Aquirufa aurantiipilula</name>
    <dbReference type="NCBI Taxonomy" id="2696561"/>
    <lineage>
        <taxon>Bacteria</taxon>
        <taxon>Pseudomonadati</taxon>
        <taxon>Bacteroidota</taxon>
        <taxon>Cytophagia</taxon>
        <taxon>Cytophagales</taxon>
        <taxon>Flectobacillaceae</taxon>
        <taxon>Aquirufa</taxon>
    </lineage>
</organism>
<evidence type="ECO:0000313" key="1">
    <source>
        <dbReference type="EMBL" id="MDF5690313.1"/>
    </source>
</evidence>
<gene>
    <name evidence="1" type="ORF">PQG43_05520</name>
</gene>
<sequence>MLLIDELYRKGKVTFDFAKWDELLKNKALTSIQISKVINEFTNIKDEGKIEIEFNNICTEMGLKSLQTKKLKRSFDRYKRQRISNTSTLQKDTTHFFTDNIDKAINNGVTEMTVLIEKIFNSASDKIKKQFPTKDEFSTALICEYIMMN</sequence>
<proteinExistence type="predicted"/>
<evidence type="ECO:0000313" key="2">
    <source>
        <dbReference type="Proteomes" id="UP001321344"/>
    </source>
</evidence>
<dbReference type="Proteomes" id="UP001321344">
    <property type="component" value="Unassembled WGS sequence"/>
</dbReference>
<dbReference type="EMBL" id="JARJOW010000003">
    <property type="protein sequence ID" value="MDF5690313.1"/>
    <property type="molecule type" value="Genomic_DNA"/>
</dbReference>
<dbReference type="RefSeq" id="WP_276343975.1">
    <property type="nucleotide sequence ID" value="NZ_JARJOW010000003.1"/>
</dbReference>
<name>A0ABT6BN79_9BACT</name>
<keyword evidence="2" id="KW-1185">Reference proteome</keyword>
<reference evidence="1 2" key="1">
    <citation type="submission" date="2023-03" db="EMBL/GenBank/DDBJ databases">
        <title>Genome sequencing of Aquirufa.</title>
        <authorList>
            <person name="Pitt A."/>
            <person name="Hahn M.W."/>
        </authorList>
    </citation>
    <scope>NUCLEOTIDE SEQUENCE [LARGE SCALE GENOMIC DNA]</scope>
    <source>
        <strain evidence="1 2">WAEICH-18A</strain>
    </source>
</reference>
<protein>
    <submittedName>
        <fullName evidence="1">Uncharacterized protein</fullName>
    </submittedName>
</protein>
<comment type="caution">
    <text evidence="1">The sequence shown here is derived from an EMBL/GenBank/DDBJ whole genome shotgun (WGS) entry which is preliminary data.</text>
</comment>
<accession>A0ABT6BN79</accession>